<protein>
    <submittedName>
        <fullName evidence="2">Uncharacterized protein</fullName>
    </submittedName>
</protein>
<name>A0ABN9M434_9NEOB</name>
<feature type="compositionally biased region" description="Low complexity" evidence="1">
    <location>
        <begin position="64"/>
        <end position="80"/>
    </location>
</feature>
<gene>
    <name evidence="2" type="ORF">RIMI_LOCUS14275103</name>
</gene>
<reference evidence="2" key="1">
    <citation type="submission" date="2023-07" db="EMBL/GenBank/DDBJ databases">
        <authorList>
            <person name="Stuckert A."/>
        </authorList>
    </citation>
    <scope>NUCLEOTIDE SEQUENCE</scope>
</reference>
<evidence type="ECO:0000256" key="1">
    <source>
        <dbReference type="SAM" id="MobiDB-lite"/>
    </source>
</evidence>
<accession>A0ABN9M434</accession>
<organism evidence="2 3">
    <name type="scientific">Ranitomeya imitator</name>
    <name type="common">mimic poison frog</name>
    <dbReference type="NCBI Taxonomy" id="111125"/>
    <lineage>
        <taxon>Eukaryota</taxon>
        <taxon>Metazoa</taxon>
        <taxon>Chordata</taxon>
        <taxon>Craniata</taxon>
        <taxon>Vertebrata</taxon>
        <taxon>Euteleostomi</taxon>
        <taxon>Amphibia</taxon>
        <taxon>Batrachia</taxon>
        <taxon>Anura</taxon>
        <taxon>Neobatrachia</taxon>
        <taxon>Hyloidea</taxon>
        <taxon>Dendrobatidae</taxon>
        <taxon>Dendrobatinae</taxon>
        <taxon>Ranitomeya</taxon>
    </lineage>
</organism>
<feature type="region of interest" description="Disordered" evidence="1">
    <location>
        <begin position="1"/>
        <end position="80"/>
    </location>
</feature>
<dbReference type="Proteomes" id="UP001176940">
    <property type="component" value="Unassembled WGS sequence"/>
</dbReference>
<evidence type="ECO:0000313" key="3">
    <source>
        <dbReference type="Proteomes" id="UP001176940"/>
    </source>
</evidence>
<dbReference type="EMBL" id="CAUEEQ010036547">
    <property type="protein sequence ID" value="CAJ0953356.1"/>
    <property type="molecule type" value="Genomic_DNA"/>
</dbReference>
<sequence>MSNCLTGSQNLKPEEERASVEVTSEPPSQEELLPGGEWGRVGKELVGPVPTEPETYRPLSEQLSSSSTSTSAKSVSEVSSKEALQAMILSLPRYYCENPASCRRRRRLSPPTQ</sequence>
<feature type="compositionally biased region" description="Polar residues" evidence="1">
    <location>
        <begin position="1"/>
        <end position="11"/>
    </location>
</feature>
<evidence type="ECO:0000313" key="2">
    <source>
        <dbReference type="EMBL" id="CAJ0953356.1"/>
    </source>
</evidence>
<proteinExistence type="predicted"/>
<keyword evidence="3" id="KW-1185">Reference proteome</keyword>
<comment type="caution">
    <text evidence="2">The sequence shown here is derived from an EMBL/GenBank/DDBJ whole genome shotgun (WGS) entry which is preliminary data.</text>
</comment>